<dbReference type="SUPFAM" id="SSF54211">
    <property type="entry name" value="Ribosomal protein S5 domain 2-like"/>
    <property type="match status" value="1"/>
</dbReference>
<dbReference type="GO" id="GO:0003677">
    <property type="term" value="F:DNA binding"/>
    <property type="evidence" value="ECO:0007669"/>
    <property type="project" value="InterPro"/>
</dbReference>
<protein>
    <submittedName>
        <fullName evidence="5">YifB family Mg chelatase-like AAA ATPase</fullName>
    </submittedName>
</protein>
<evidence type="ECO:0000256" key="2">
    <source>
        <dbReference type="ARBA" id="ARBA00022741"/>
    </source>
</evidence>
<dbReference type="InterPro" id="IPR027417">
    <property type="entry name" value="P-loop_NTPase"/>
</dbReference>
<keyword evidence="6" id="KW-1185">Reference proteome</keyword>
<accession>A0A934VNS2</accession>
<dbReference type="InterPro" id="IPR004482">
    <property type="entry name" value="Mg_chelat-rel"/>
</dbReference>
<organism evidence="5 6">
    <name type="scientific">Roseibacillus ishigakijimensis</name>
    <dbReference type="NCBI Taxonomy" id="454146"/>
    <lineage>
        <taxon>Bacteria</taxon>
        <taxon>Pseudomonadati</taxon>
        <taxon>Verrucomicrobiota</taxon>
        <taxon>Verrucomicrobiia</taxon>
        <taxon>Verrucomicrobiales</taxon>
        <taxon>Verrucomicrobiaceae</taxon>
        <taxon>Roseibacillus</taxon>
    </lineage>
</organism>
<dbReference type="PANTHER" id="PTHR32039:SF7">
    <property type="entry name" value="COMPETENCE PROTEIN COMM"/>
    <property type="match status" value="1"/>
</dbReference>
<dbReference type="SMART" id="SM00382">
    <property type="entry name" value="AAA"/>
    <property type="match status" value="1"/>
</dbReference>
<dbReference type="AlphaFoldDB" id="A0A934VNS2"/>
<dbReference type="Gene3D" id="3.40.50.300">
    <property type="entry name" value="P-loop containing nucleotide triphosphate hydrolases"/>
    <property type="match status" value="1"/>
</dbReference>
<dbReference type="Pfam" id="PF01078">
    <property type="entry name" value="Mg_chelatase"/>
    <property type="match status" value="1"/>
</dbReference>
<evidence type="ECO:0000256" key="1">
    <source>
        <dbReference type="ARBA" id="ARBA00006354"/>
    </source>
</evidence>
<dbReference type="InterPro" id="IPR003593">
    <property type="entry name" value="AAA+_ATPase"/>
</dbReference>
<proteinExistence type="inferred from homology"/>
<keyword evidence="3" id="KW-0067">ATP-binding</keyword>
<dbReference type="Gene3D" id="3.30.230.10">
    <property type="match status" value="1"/>
</dbReference>
<dbReference type="SUPFAM" id="SSF52540">
    <property type="entry name" value="P-loop containing nucleoside triphosphate hydrolases"/>
    <property type="match status" value="1"/>
</dbReference>
<gene>
    <name evidence="5" type="ORF">JIN78_16255</name>
</gene>
<feature type="domain" description="AAA+ ATPase" evidence="4">
    <location>
        <begin position="213"/>
        <end position="396"/>
    </location>
</feature>
<dbReference type="InterPro" id="IPR014721">
    <property type="entry name" value="Ribsml_uS5_D2-typ_fold_subgr"/>
</dbReference>
<evidence type="ECO:0000256" key="3">
    <source>
        <dbReference type="ARBA" id="ARBA00022840"/>
    </source>
</evidence>
<dbReference type="PRINTS" id="PR01657">
    <property type="entry name" value="MCMFAMILY"/>
</dbReference>
<evidence type="ECO:0000313" key="5">
    <source>
        <dbReference type="EMBL" id="MBK1835622.1"/>
    </source>
</evidence>
<dbReference type="Pfam" id="PF13541">
    <property type="entry name" value="ChlI"/>
    <property type="match status" value="1"/>
</dbReference>
<dbReference type="PANTHER" id="PTHR32039">
    <property type="entry name" value="MAGNESIUM-CHELATASE SUBUNIT CHLI"/>
    <property type="match status" value="1"/>
</dbReference>
<dbReference type="InterPro" id="IPR000523">
    <property type="entry name" value="Mg_chelatse_chII-like_cat_dom"/>
</dbReference>
<evidence type="ECO:0000313" key="6">
    <source>
        <dbReference type="Proteomes" id="UP000604083"/>
    </source>
</evidence>
<dbReference type="InterPro" id="IPR020568">
    <property type="entry name" value="Ribosomal_Su5_D2-typ_SF"/>
</dbReference>
<keyword evidence="2" id="KW-0547">Nucleotide-binding</keyword>
<dbReference type="EMBL" id="JAENIO010000067">
    <property type="protein sequence ID" value="MBK1835622.1"/>
    <property type="molecule type" value="Genomic_DNA"/>
</dbReference>
<dbReference type="InterPro" id="IPR001208">
    <property type="entry name" value="MCM_dom"/>
</dbReference>
<dbReference type="NCBIfam" id="TIGR00368">
    <property type="entry name" value="YifB family Mg chelatase-like AAA ATPase"/>
    <property type="match status" value="1"/>
</dbReference>
<dbReference type="RefSeq" id="WP_200393058.1">
    <property type="nucleotide sequence ID" value="NZ_JAENIO010000067.1"/>
</dbReference>
<reference evidence="5" key="1">
    <citation type="submission" date="2021-01" db="EMBL/GenBank/DDBJ databases">
        <title>Modified the classification status of verrucomicrobia.</title>
        <authorList>
            <person name="Feng X."/>
        </authorList>
    </citation>
    <scope>NUCLEOTIDE SEQUENCE</scope>
    <source>
        <strain evidence="5">KCTC 12986</strain>
    </source>
</reference>
<dbReference type="Pfam" id="PF13335">
    <property type="entry name" value="Mg_chelatase_C"/>
    <property type="match status" value="1"/>
</dbReference>
<evidence type="ECO:0000259" key="4">
    <source>
        <dbReference type="SMART" id="SM00382"/>
    </source>
</evidence>
<dbReference type="InterPro" id="IPR025158">
    <property type="entry name" value="Mg_chelat-rel_C"/>
</dbReference>
<name>A0A934VNS2_9BACT</name>
<dbReference type="GO" id="GO:0005524">
    <property type="term" value="F:ATP binding"/>
    <property type="evidence" value="ECO:0007669"/>
    <property type="project" value="UniProtKB-KW"/>
</dbReference>
<dbReference type="Proteomes" id="UP000604083">
    <property type="component" value="Unassembled WGS sequence"/>
</dbReference>
<sequence length="511" mass="55417">MITRLFSAALRGVDAVEVEVEVHGRNGEKPGTIVVGLPDAAVRESAMRVGSAIASSGLSDCVVNVVNLAPADLKKEGPSFDLPIALAIAANGMDSAIAHETDYAIVGELSLDGTVRPVKGVLSIAIEAKRRGRKRLLVPAENAAEAAITEGIEVIPITSLYQAYHYLNGEETIAPFQLDRKKFFEAQRSYEVDFEDVKGQHHVKRALEVAVAGGHNILMVGPPGTGKSMLAKRLPTIMPDMSEEEAIETTKIHSIAGLLDPKKSFLVTRPFRAPHHTISDAGLLGGGSNPGPGEISLSNNGVLFLDELPEFRRSTLEVLRQPLEDGEVTITRAAGSLSFPAKCVLVAALNPCPCGFFGDSKRDCRCNPRQVENYRQRISGPLLDRIDLHVEVPLVEYKDLASSASGEKSAAIRERVIAARQIQTERLRAVDGLRTNAAMPSRQVRAHCQLDEESSRLLEQAMETLNFSARAHDRILKVARTLADLAGAEHIGPSEIMEAIQYRTLDRRLAF</sequence>
<dbReference type="InterPro" id="IPR045006">
    <property type="entry name" value="CHLI-like"/>
</dbReference>
<comment type="caution">
    <text evidence="5">The sequence shown here is derived from an EMBL/GenBank/DDBJ whole genome shotgun (WGS) entry which is preliminary data.</text>
</comment>
<comment type="similarity">
    <text evidence="1">Belongs to the Mg-chelatase subunits D/I family. ComM subfamily.</text>
</comment>